<dbReference type="OrthoDB" id="9793881at2"/>
<dbReference type="InterPro" id="IPR015946">
    <property type="entry name" value="KH_dom-like_a/b"/>
</dbReference>
<dbReference type="InterPro" id="IPR036102">
    <property type="entry name" value="OsmC/Ohrsf"/>
</dbReference>
<dbReference type="PANTHER" id="PTHR35368:SF1">
    <property type="entry name" value="HYDROPEROXIDE REDUCTASE"/>
    <property type="match status" value="1"/>
</dbReference>
<reference evidence="1 2" key="1">
    <citation type="submission" date="2017-07" db="EMBL/GenBank/DDBJ databases">
        <title>Draft whole genome sequences of clinical Proprionibacteriaceae strains.</title>
        <authorList>
            <person name="Bernier A.-M."/>
            <person name="Bernard K."/>
            <person name="Domingo M.-C."/>
        </authorList>
    </citation>
    <scope>NUCLEOTIDE SEQUENCE [LARGE SCALE GENOMIC DNA]</scope>
    <source>
        <strain evidence="1 2">NML 150081</strain>
    </source>
</reference>
<dbReference type="AlphaFoldDB" id="A0A255EMR4"/>
<dbReference type="Gene3D" id="3.30.300.20">
    <property type="match status" value="1"/>
</dbReference>
<dbReference type="PANTHER" id="PTHR35368">
    <property type="entry name" value="HYDROPEROXIDE REDUCTASE"/>
    <property type="match status" value="1"/>
</dbReference>
<gene>
    <name evidence="1" type="ORF">CGZ91_04115</name>
</gene>
<dbReference type="EMBL" id="NMVJ01000001">
    <property type="protein sequence ID" value="OYN92827.1"/>
    <property type="molecule type" value="Genomic_DNA"/>
</dbReference>
<comment type="caution">
    <text evidence="1">The sequence shown here is derived from an EMBL/GenBank/DDBJ whole genome shotgun (WGS) entry which is preliminary data.</text>
</comment>
<evidence type="ECO:0000313" key="2">
    <source>
        <dbReference type="Proteomes" id="UP000216300"/>
    </source>
</evidence>
<dbReference type="Pfam" id="PF02566">
    <property type="entry name" value="OsmC"/>
    <property type="match status" value="1"/>
</dbReference>
<protein>
    <submittedName>
        <fullName evidence="1">Osmotically inducible protein OsmC</fullName>
    </submittedName>
</protein>
<evidence type="ECO:0000313" key="1">
    <source>
        <dbReference type="EMBL" id="OYN92827.1"/>
    </source>
</evidence>
<keyword evidence="2" id="KW-1185">Reference proteome</keyword>
<dbReference type="Proteomes" id="UP000216300">
    <property type="component" value="Unassembled WGS sequence"/>
</dbReference>
<name>A0A255EMR4_9ACTN</name>
<dbReference type="InterPro" id="IPR052924">
    <property type="entry name" value="OsmC/Ohr_hydroprdx_reductase"/>
</dbReference>
<dbReference type="InterPro" id="IPR003718">
    <property type="entry name" value="OsmC/Ohr_fam"/>
</dbReference>
<accession>A0A255EMR4</accession>
<dbReference type="SUPFAM" id="SSF82784">
    <property type="entry name" value="OsmC-like"/>
    <property type="match status" value="1"/>
</dbReference>
<organism evidence="1 2">
    <name type="scientific">Parenemella sanctibonifatiensis</name>
    <dbReference type="NCBI Taxonomy" id="2016505"/>
    <lineage>
        <taxon>Bacteria</taxon>
        <taxon>Bacillati</taxon>
        <taxon>Actinomycetota</taxon>
        <taxon>Actinomycetes</taxon>
        <taxon>Propionibacteriales</taxon>
        <taxon>Propionibacteriaceae</taxon>
        <taxon>Parenemella</taxon>
    </lineage>
</organism>
<sequence>MGVTELRALQRPLKDGYRDHPESAQVTSVAEARGGRDSITATVESWAVPIRAGFHKAVGGDGVDACSGDILLQGLASCAGGTLASVATPMRIELRAATVRATGHWDARGTLGLDKSVPVGFTAIDLSFDLDTDADDQSVARLLELTERYCVVAQTLRQPPEITISRA</sequence>
<proteinExistence type="predicted"/>